<sequence length="341" mass="37812">MANPRPKLSTFLPPVILGGGVYNTQMNPDPSLLPVRALIARAFAVGITAIDTSPYYGPSEILIGDALKHSSAPRDSYLIMTKAGRIAEQTFDYSPAWIRSSVLRSLQRLNTTYLDVVFCHDTEFVTPEAVVEAVRTLFALADEGKIRYVGISGYPPEVLAELAVLIRQRLGRAVDVVQSYCHYNLQNGKLAEYVPKLKGEGGVDVVLNASPLSMKLLSGSYPGDFHPAPKELQERCVQAEKWCRERGESLAGVAMRWVFKNWEGSVITGASYVEELESNLEAFREVRGELGGVQVSTERLKRLEELWSGVRDILGEYVDWSWSSPPDGYVKWGEKVAQSKL</sequence>
<reference evidence="3 4" key="1">
    <citation type="journal article" date="2018" name="Nat. Ecol. Evol.">
        <title>Pezizomycetes genomes reveal the molecular basis of ectomycorrhizal truffle lifestyle.</title>
        <authorList>
            <person name="Murat C."/>
            <person name="Payen T."/>
            <person name="Noel B."/>
            <person name="Kuo A."/>
            <person name="Morin E."/>
            <person name="Chen J."/>
            <person name="Kohler A."/>
            <person name="Krizsan K."/>
            <person name="Balestrini R."/>
            <person name="Da Silva C."/>
            <person name="Montanini B."/>
            <person name="Hainaut M."/>
            <person name="Levati E."/>
            <person name="Barry K.W."/>
            <person name="Belfiori B."/>
            <person name="Cichocki N."/>
            <person name="Clum A."/>
            <person name="Dockter R.B."/>
            <person name="Fauchery L."/>
            <person name="Guy J."/>
            <person name="Iotti M."/>
            <person name="Le Tacon F."/>
            <person name="Lindquist E.A."/>
            <person name="Lipzen A."/>
            <person name="Malagnac F."/>
            <person name="Mello A."/>
            <person name="Molinier V."/>
            <person name="Miyauchi S."/>
            <person name="Poulain J."/>
            <person name="Riccioni C."/>
            <person name="Rubini A."/>
            <person name="Sitrit Y."/>
            <person name="Splivallo R."/>
            <person name="Traeger S."/>
            <person name="Wang M."/>
            <person name="Zifcakova L."/>
            <person name="Wipf D."/>
            <person name="Zambonelli A."/>
            <person name="Paolocci F."/>
            <person name="Nowrousian M."/>
            <person name="Ottonello S."/>
            <person name="Baldrian P."/>
            <person name="Spatafora J.W."/>
            <person name="Henrissat B."/>
            <person name="Nagy L.G."/>
            <person name="Aury J.M."/>
            <person name="Wincker P."/>
            <person name="Grigoriev I.V."/>
            <person name="Bonfante P."/>
            <person name="Martin F.M."/>
        </authorList>
    </citation>
    <scope>NUCLEOTIDE SEQUENCE [LARGE SCALE GENOMIC DNA]</scope>
    <source>
        <strain evidence="3 4">CCBAS932</strain>
    </source>
</reference>
<dbReference type="PANTHER" id="PTHR42686:SF1">
    <property type="entry name" value="GH17980P-RELATED"/>
    <property type="match status" value="1"/>
</dbReference>
<dbReference type="OrthoDB" id="5286008at2759"/>
<dbReference type="EMBL" id="ML119157">
    <property type="protein sequence ID" value="RPB08970.1"/>
    <property type="molecule type" value="Genomic_DNA"/>
</dbReference>
<evidence type="ECO:0000256" key="1">
    <source>
        <dbReference type="ARBA" id="ARBA00023002"/>
    </source>
</evidence>
<dbReference type="InterPro" id="IPR020471">
    <property type="entry name" value="AKR"/>
</dbReference>
<dbReference type="Gene3D" id="3.20.20.100">
    <property type="entry name" value="NADP-dependent oxidoreductase domain"/>
    <property type="match status" value="1"/>
</dbReference>
<dbReference type="InterPro" id="IPR023210">
    <property type="entry name" value="NADP_OxRdtase_dom"/>
</dbReference>
<keyword evidence="4" id="KW-1185">Reference proteome</keyword>
<dbReference type="FunCoup" id="A0A3N4KEP7">
    <property type="interactions" value="201"/>
</dbReference>
<proteinExistence type="predicted"/>
<evidence type="ECO:0000313" key="4">
    <source>
        <dbReference type="Proteomes" id="UP000277580"/>
    </source>
</evidence>
<protein>
    <submittedName>
        <fullName evidence="3">Aldo/keto reductase</fullName>
    </submittedName>
</protein>
<gene>
    <name evidence="3" type="ORF">P167DRAFT_538942</name>
</gene>
<dbReference type="SUPFAM" id="SSF51430">
    <property type="entry name" value="NAD(P)-linked oxidoreductase"/>
    <property type="match status" value="1"/>
</dbReference>
<dbReference type="CDD" id="cd19164">
    <property type="entry name" value="AKR_ARA2"/>
    <property type="match status" value="1"/>
</dbReference>
<accession>A0A3N4KEP7</accession>
<keyword evidence="1" id="KW-0560">Oxidoreductase</keyword>
<evidence type="ECO:0000313" key="3">
    <source>
        <dbReference type="EMBL" id="RPB08970.1"/>
    </source>
</evidence>
<feature type="domain" description="NADP-dependent oxidoreductase" evidence="2">
    <location>
        <begin position="35"/>
        <end position="284"/>
    </location>
</feature>
<dbReference type="STRING" id="1392247.A0A3N4KEP7"/>
<organism evidence="3 4">
    <name type="scientific">Morchella conica CCBAS932</name>
    <dbReference type="NCBI Taxonomy" id="1392247"/>
    <lineage>
        <taxon>Eukaryota</taxon>
        <taxon>Fungi</taxon>
        <taxon>Dikarya</taxon>
        <taxon>Ascomycota</taxon>
        <taxon>Pezizomycotina</taxon>
        <taxon>Pezizomycetes</taxon>
        <taxon>Pezizales</taxon>
        <taxon>Morchellaceae</taxon>
        <taxon>Morchella</taxon>
    </lineage>
</organism>
<dbReference type="InterPro" id="IPR044480">
    <property type="entry name" value="Ara2-like"/>
</dbReference>
<dbReference type="GO" id="GO:0045290">
    <property type="term" value="F:D-arabinose 1-dehydrogenase [NAD(P)+] activity"/>
    <property type="evidence" value="ECO:0007669"/>
    <property type="project" value="InterPro"/>
</dbReference>
<dbReference type="Pfam" id="PF00248">
    <property type="entry name" value="Aldo_ket_red"/>
    <property type="match status" value="1"/>
</dbReference>
<dbReference type="GO" id="GO:0070485">
    <property type="term" value="P:dehydro-D-arabinono-1,4-lactone biosynthetic process"/>
    <property type="evidence" value="ECO:0007669"/>
    <property type="project" value="TreeGrafter"/>
</dbReference>
<dbReference type="GO" id="GO:0005829">
    <property type="term" value="C:cytosol"/>
    <property type="evidence" value="ECO:0007669"/>
    <property type="project" value="TreeGrafter"/>
</dbReference>
<name>A0A3N4KEP7_9PEZI</name>
<evidence type="ECO:0000259" key="2">
    <source>
        <dbReference type="Pfam" id="PF00248"/>
    </source>
</evidence>
<dbReference type="InParanoid" id="A0A3N4KEP7"/>
<dbReference type="InterPro" id="IPR036812">
    <property type="entry name" value="NAD(P)_OxRdtase_dom_sf"/>
</dbReference>
<dbReference type="AlphaFoldDB" id="A0A3N4KEP7"/>
<dbReference type="PANTHER" id="PTHR42686">
    <property type="entry name" value="GH17980P-RELATED"/>
    <property type="match status" value="1"/>
</dbReference>
<dbReference type="Proteomes" id="UP000277580">
    <property type="component" value="Unassembled WGS sequence"/>
</dbReference>